<evidence type="ECO:0000256" key="4">
    <source>
        <dbReference type="SAM" id="MobiDB-lite"/>
    </source>
</evidence>
<dbReference type="GO" id="GO:0016887">
    <property type="term" value="F:ATP hydrolysis activity"/>
    <property type="evidence" value="ECO:0007669"/>
    <property type="project" value="InterPro"/>
</dbReference>
<evidence type="ECO:0000313" key="6">
    <source>
        <dbReference type="EMBL" id="ERK61054.1"/>
    </source>
</evidence>
<feature type="region of interest" description="Disordered" evidence="4">
    <location>
        <begin position="254"/>
        <end position="290"/>
    </location>
</feature>
<dbReference type="GO" id="GO:0098796">
    <property type="term" value="C:membrane protein complex"/>
    <property type="evidence" value="ECO:0007669"/>
    <property type="project" value="UniProtKB-ARBA"/>
</dbReference>
<dbReference type="OrthoDB" id="3176024at2"/>
<dbReference type="CDD" id="cd03255">
    <property type="entry name" value="ABC_MJ0796_LolCDE_FtsE"/>
    <property type="match status" value="1"/>
</dbReference>
<dbReference type="GeneID" id="95360911"/>
<organism evidence="6 7">
    <name type="scientific">Propionibacterium acidifaciens F0233</name>
    <dbReference type="NCBI Taxonomy" id="553198"/>
    <lineage>
        <taxon>Bacteria</taxon>
        <taxon>Bacillati</taxon>
        <taxon>Actinomycetota</taxon>
        <taxon>Actinomycetes</taxon>
        <taxon>Propionibacteriales</taxon>
        <taxon>Propionibacteriaceae</taxon>
        <taxon>Propionibacterium</taxon>
    </lineage>
</organism>
<evidence type="ECO:0000313" key="7">
    <source>
        <dbReference type="Proteomes" id="UP000017052"/>
    </source>
</evidence>
<evidence type="ECO:0000256" key="2">
    <source>
        <dbReference type="ARBA" id="ARBA00022741"/>
    </source>
</evidence>
<keyword evidence="3 6" id="KW-0067">ATP-binding</keyword>
<accession>U2QXY9</accession>
<evidence type="ECO:0000259" key="5">
    <source>
        <dbReference type="PROSITE" id="PS50893"/>
    </source>
</evidence>
<comment type="caution">
    <text evidence="6">The sequence shown here is derived from an EMBL/GenBank/DDBJ whole genome shotgun (WGS) entry which is preliminary data.</text>
</comment>
<dbReference type="GO" id="GO:0022857">
    <property type="term" value="F:transmembrane transporter activity"/>
    <property type="evidence" value="ECO:0007669"/>
    <property type="project" value="UniProtKB-ARBA"/>
</dbReference>
<dbReference type="Pfam" id="PF00005">
    <property type="entry name" value="ABC_tran"/>
    <property type="match status" value="1"/>
</dbReference>
<keyword evidence="2" id="KW-0547">Nucleotide-binding</keyword>
<evidence type="ECO:0000256" key="3">
    <source>
        <dbReference type="ARBA" id="ARBA00022840"/>
    </source>
</evidence>
<feature type="compositionally biased region" description="Basic and acidic residues" evidence="4">
    <location>
        <begin position="281"/>
        <end position="290"/>
    </location>
</feature>
<feature type="domain" description="ABC transporter" evidence="5">
    <location>
        <begin position="21"/>
        <end position="258"/>
    </location>
</feature>
<proteinExistence type="predicted"/>
<dbReference type="GO" id="GO:0005886">
    <property type="term" value="C:plasma membrane"/>
    <property type="evidence" value="ECO:0007669"/>
    <property type="project" value="TreeGrafter"/>
</dbReference>
<dbReference type="GO" id="GO:0005524">
    <property type="term" value="F:ATP binding"/>
    <property type="evidence" value="ECO:0007669"/>
    <property type="project" value="UniProtKB-KW"/>
</dbReference>
<dbReference type="RefSeq" id="WP_021796652.1">
    <property type="nucleotide sequence ID" value="NZ_ACVN02000064.1"/>
</dbReference>
<sequence>MEKNNPDGGAAPRTAGDGPVILTRGLTKVFGYGDNAVTALNQVTVDIARARFTAIMGPSGSGKSTLMHCLAGLESPTAGSIVLDGQEISSMSQRRLTRLRRERIGFVFQSFNLVPSLTAEENITLPMDIAHRRIDRARFERIVEAVGLKDRLGHRPAELSGGQVQRVACARALIGEPAVVFADEPTGNLDSQATEQILRVLRSSVDDLGQSVVMVTHEPDAAAWADVVSFLRDGGFVAQIDQPDRTRVLSFLDRLGANTGPPAPGPQAPADRQQESPAEGGQEKPRRSLT</sequence>
<keyword evidence="1" id="KW-0813">Transport</keyword>
<dbReference type="InterPro" id="IPR027417">
    <property type="entry name" value="P-loop_NTPase"/>
</dbReference>
<dbReference type="FunFam" id="3.40.50.300:FF:000032">
    <property type="entry name" value="Export ABC transporter ATP-binding protein"/>
    <property type="match status" value="1"/>
</dbReference>
<dbReference type="AlphaFoldDB" id="U2QXY9"/>
<evidence type="ECO:0000256" key="1">
    <source>
        <dbReference type="ARBA" id="ARBA00022448"/>
    </source>
</evidence>
<dbReference type="SMART" id="SM00382">
    <property type="entry name" value="AAA"/>
    <property type="match status" value="1"/>
</dbReference>
<dbReference type="InterPro" id="IPR015854">
    <property type="entry name" value="ABC_transpr_LolD-like"/>
</dbReference>
<dbReference type="PROSITE" id="PS50893">
    <property type="entry name" value="ABC_TRANSPORTER_2"/>
    <property type="match status" value="1"/>
</dbReference>
<dbReference type="Proteomes" id="UP000017052">
    <property type="component" value="Unassembled WGS sequence"/>
</dbReference>
<protein>
    <submittedName>
        <fullName evidence="6">ABC transporter, ATP-binding protein</fullName>
    </submittedName>
</protein>
<dbReference type="EMBL" id="ACVN02000064">
    <property type="protein sequence ID" value="ERK61054.1"/>
    <property type="molecule type" value="Genomic_DNA"/>
</dbReference>
<keyword evidence="7" id="KW-1185">Reference proteome</keyword>
<dbReference type="PANTHER" id="PTHR24220:SF685">
    <property type="entry name" value="ABC TRANSPORTER RELATED"/>
    <property type="match status" value="1"/>
</dbReference>
<dbReference type="SUPFAM" id="SSF52540">
    <property type="entry name" value="P-loop containing nucleoside triphosphate hydrolases"/>
    <property type="match status" value="1"/>
</dbReference>
<dbReference type="PANTHER" id="PTHR24220">
    <property type="entry name" value="IMPORT ATP-BINDING PROTEIN"/>
    <property type="match status" value="1"/>
</dbReference>
<name>U2QXY9_9ACTN</name>
<reference evidence="6" key="1">
    <citation type="submission" date="2013-08" db="EMBL/GenBank/DDBJ databases">
        <authorList>
            <person name="Durkin A.S."/>
            <person name="Haft D.R."/>
            <person name="McCorrison J."/>
            <person name="Torralba M."/>
            <person name="Gillis M."/>
            <person name="Haft D.H."/>
            <person name="Methe B."/>
            <person name="Sutton G."/>
            <person name="Nelson K.E."/>
        </authorList>
    </citation>
    <scope>NUCLEOTIDE SEQUENCE [LARGE SCALE GENOMIC DNA]</scope>
    <source>
        <strain evidence="6">F0233</strain>
    </source>
</reference>
<dbReference type="InterPro" id="IPR003439">
    <property type="entry name" value="ABC_transporter-like_ATP-bd"/>
</dbReference>
<dbReference type="InterPro" id="IPR017911">
    <property type="entry name" value="MacB-like_ATP-bd"/>
</dbReference>
<gene>
    <name evidence="6" type="ORF">HMPREF0682_1377</name>
</gene>
<dbReference type="InterPro" id="IPR003593">
    <property type="entry name" value="AAA+_ATPase"/>
</dbReference>
<dbReference type="Gene3D" id="3.40.50.300">
    <property type="entry name" value="P-loop containing nucleotide triphosphate hydrolases"/>
    <property type="match status" value="1"/>
</dbReference>